<protein>
    <recommendedName>
        <fullName evidence="6">RHOMBOID-like protein</fullName>
        <ecNumber evidence="6">3.4.21.105</ecNumber>
    </recommendedName>
</protein>
<dbReference type="SUPFAM" id="SSF144091">
    <property type="entry name" value="Rhomboid-like"/>
    <property type="match status" value="1"/>
</dbReference>
<dbReference type="Gene3D" id="1.20.1540.10">
    <property type="entry name" value="Rhomboid-like"/>
    <property type="match status" value="1"/>
</dbReference>
<keyword evidence="9" id="KW-1185">Reference proteome</keyword>
<dbReference type="EC" id="3.4.21.105" evidence="6"/>
<dbReference type="GO" id="GO:0004252">
    <property type="term" value="F:serine-type endopeptidase activity"/>
    <property type="evidence" value="ECO:0007669"/>
    <property type="project" value="InterPro"/>
</dbReference>
<comment type="caution">
    <text evidence="8">The sequence shown here is derived from an EMBL/GenBank/DDBJ whole genome shotgun (WGS) entry which is preliminary data.</text>
</comment>
<feature type="domain" description="Peptidase S54 rhomboid" evidence="7">
    <location>
        <begin position="13"/>
        <end position="56"/>
    </location>
</feature>
<comment type="caution">
    <text evidence="6">Lacks conserved residue(s) required for the propagation of feature annotation.</text>
</comment>
<evidence type="ECO:0000256" key="5">
    <source>
        <dbReference type="ARBA" id="ARBA00023136"/>
    </source>
</evidence>
<keyword evidence="4 6" id="KW-1133">Transmembrane helix</keyword>
<dbReference type="GO" id="GO:0016020">
    <property type="term" value="C:membrane"/>
    <property type="evidence" value="ECO:0007669"/>
    <property type="project" value="UniProtKB-SubCell"/>
</dbReference>
<dbReference type="EMBL" id="BQKI01000102">
    <property type="protein sequence ID" value="GJN40056.1"/>
    <property type="molecule type" value="Genomic_DNA"/>
</dbReference>
<dbReference type="GO" id="GO:0006508">
    <property type="term" value="P:proteolysis"/>
    <property type="evidence" value="ECO:0007669"/>
    <property type="project" value="UniProtKB-KW"/>
</dbReference>
<reference evidence="8" key="2">
    <citation type="submission" date="2021-12" db="EMBL/GenBank/DDBJ databases">
        <title>Resequencing data analysis of finger millet.</title>
        <authorList>
            <person name="Hatakeyama M."/>
            <person name="Aluri S."/>
            <person name="Balachadran M.T."/>
            <person name="Sivarajan S.R."/>
            <person name="Poveda L."/>
            <person name="Shimizu-Inatsugi R."/>
            <person name="Schlapbach R."/>
            <person name="Sreeman S.M."/>
            <person name="Shimizu K.K."/>
        </authorList>
    </citation>
    <scope>NUCLEOTIDE SEQUENCE</scope>
</reference>
<organism evidence="8 9">
    <name type="scientific">Eleusine coracana subsp. coracana</name>
    <dbReference type="NCBI Taxonomy" id="191504"/>
    <lineage>
        <taxon>Eukaryota</taxon>
        <taxon>Viridiplantae</taxon>
        <taxon>Streptophyta</taxon>
        <taxon>Embryophyta</taxon>
        <taxon>Tracheophyta</taxon>
        <taxon>Spermatophyta</taxon>
        <taxon>Magnoliopsida</taxon>
        <taxon>Liliopsida</taxon>
        <taxon>Poales</taxon>
        <taxon>Poaceae</taxon>
        <taxon>PACMAD clade</taxon>
        <taxon>Chloridoideae</taxon>
        <taxon>Cynodonteae</taxon>
        <taxon>Eleusininae</taxon>
        <taxon>Eleusine</taxon>
    </lineage>
</organism>
<evidence type="ECO:0000256" key="1">
    <source>
        <dbReference type="ARBA" id="ARBA00004141"/>
    </source>
</evidence>
<comment type="similarity">
    <text evidence="2 6">Belongs to the peptidase S54 family.</text>
</comment>
<evidence type="ECO:0000256" key="4">
    <source>
        <dbReference type="ARBA" id="ARBA00022989"/>
    </source>
</evidence>
<keyword evidence="3 6" id="KW-0812">Transmembrane</keyword>
<dbReference type="InterPro" id="IPR022764">
    <property type="entry name" value="Peptidase_S54_rhomboid_dom"/>
</dbReference>
<proteinExistence type="inferred from homology"/>
<evidence type="ECO:0000313" key="9">
    <source>
        <dbReference type="Proteomes" id="UP001054889"/>
    </source>
</evidence>
<name>A0AAV5FYV9_ELECO</name>
<evidence type="ECO:0000256" key="2">
    <source>
        <dbReference type="ARBA" id="ARBA00009045"/>
    </source>
</evidence>
<dbReference type="PANTHER" id="PTHR22936:SF31">
    <property type="entry name" value="RHOMBOID-LIKE PROTEIN"/>
    <property type="match status" value="1"/>
</dbReference>
<evidence type="ECO:0000259" key="7">
    <source>
        <dbReference type="Pfam" id="PF01694"/>
    </source>
</evidence>
<comment type="subcellular location">
    <subcellularLocation>
        <location evidence="1 6">Membrane</location>
        <topology evidence="1 6">Multi-pass membrane protein</topology>
    </subcellularLocation>
</comment>
<feature type="transmembrane region" description="Helical" evidence="6">
    <location>
        <begin position="23"/>
        <end position="43"/>
    </location>
</feature>
<keyword evidence="6" id="KW-0378">Hydrolase</keyword>
<accession>A0AAV5FYV9</accession>
<dbReference type="InterPro" id="IPR002610">
    <property type="entry name" value="Peptidase_S54_rhomboid-like"/>
</dbReference>
<dbReference type="Proteomes" id="UP001054889">
    <property type="component" value="Unassembled WGS sequence"/>
</dbReference>
<comment type="catalytic activity">
    <reaction evidence="6">
        <text>Cleaves type-1 transmembrane domains using a catalytic dyad composed of serine and histidine that are contributed by different transmembrane domains.</text>
        <dbReference type="EC" id="3.4.21.105"/>
    </reaction>
</comment>
<gene>
    <name evidence="8" type="primary">gb29223</name>
    <name evidence="8" type="ORF">PR202_gb29223</name>
</gene>
<keyword evidence="6" id="KW-0645">Protease</keyword>
<keyword evidence="5 6" id="KW-0472">Membrane</keyword>
<keyword evidence="6" id="KW-0720">Serine protease</keyword>
<sequence length="67" mass="7701">MEALTGRKIVHGNQAWRLESATWLHAGLIHLLANMISLIFIGIRLEQQFGFCKPLCLSVHLLRQRCF</sequence>
<evidence type="ECO:0000313" key="8">
    <source>
        <dbReference type="EMBL" id="GJN40056.1"/>
    </source>
</evidence>
<dbReference type="InterPro" id="IPR035952">
    <property type="entry name" value="Rhomboid-like_sf"/>
</dbReference>
<reference evidence="8" key="1">
    <citation type="journal article" date="2018" name="DNA Res.">
        <title>Multiple hybrid de novo genome assembly of finger millet, an orphan allotetraploid crop.</title>
        <authorList>
            <person name="Hatakeyama M."/>
            <person name="Aluri S."/>
            <person name="Balachadran M.T."/>
            <person name="Sivarajan S.R."/>
            <person name="Patrignani A."/>
            <person name="Gruter S."/>
            <person name="Poveda L."/>
            <person name="Shimizu-Inatsugi R."/>
            <person name="Baeten J."/>
            <person name="Francoijs K.J."/>
            <person name="Nataraja K.N."/>
            <person name="Reddy Y.A.N."/>
            <person name="Phadnis S."/>
            <person name="Ravikumar R.L."/>
            <person name="Schlapbach R."/>
            <person name="Sreeman S.M."/>
            <person name="Shimizu K.K."/>
        </authorList>
    </citation>
    <scope>NUCLEOTIDE SEQUENCE</scope>
</reference>
<dbReference type="AlphaFoldDB" id="A0AAV5FYV9"/>
<evidence type="ECO:0000256" key="3">
    <source>
        <dbReference type="ARBA" id="ARBA00022692"/>
    </source>
</evidence>
<comment type="function">
    <text evidence="6">Serine protease involved in intramembrane proteolysis.</text>
</comment>
<evidence type="ECO:0000256" key="6">
    <source>
        <dbReference type="RuleBase" id="RU362115"/>
    </source>
</evidence>
<dbReference type="Pfam" id="PF01694">
    <property type="entry name" value="Rhomboid"/>
    <property type="match status" value="1"/>
</dbReference>
<dbReference type="PANTHER" id="PTHR22936">
    <property type="entry name" value="RHOMBOID-RELATED"/>
    <property type="match status" value="1"/>
</dbReference>